<feature type="compositionally biased region" description="Polar residues" evidence="10">
    <location>
        <begin position="1338"/>
        <end position="1348"/>
    </location>
</feature>
<dbReference type="EMBL" id="ASGP02000001">
    <property type="protein sequence ID" value="KAH9527370.1"/>
    <property type="molecule type" value="Genomic_DNA"/>
</dbReference>
<dbReference type="PANTHER" id="PTHR10071:SF281">
    <property type="entry name" value="BOX A-BINDING FACTOR-RELATED"/>
    <property type="match status" value="1"/>
</dbReference>
<accession>A0A922IC57</accession>
<evidence type="ECO:0000256" key="2">
    <source>
        <dbReference type="ARBA" id="ARBA00022723"/>
    </source>
</evidence>
<feature type="region of interest" description="Disordered" evidence="10">
    <location>
        <begin position="1283"/>
        <end position="1409"/>
    </location>
</feature>
<feature type="compositionally biased region" description="Low complexity" evidence="10">
    <location>
        <begin position="948"/>
        <end position="959"/>
    </location>
</feature>
<organism evidence="12 13">
    <name type="scientific">Dermatophagoides farinae</name>
    <name type="common">American house dust mite</name>
    <dbReference type="NCBI Taxonomy" id="6954"/>
    <lineage>
        <taxon>Eukaryota</taxon>
        <taxon>Metazoa</taxon>
        <taxon>Ecdysozoa</taxon>
        <taxon>Arthropoda</taxon>
        <taxon>Chelicerata</taxon>
        <taxon>Arachnida</taxon>
        <taxon>Acari</taxon>
        <taxon>Acariformes</taxon>
        <taxon>Sarcoptiformes</taxon>
        <taxon>Astigmata</taxon>
        <taxon>Psoroptidia</taxon>
        <taxon>Analgoidea</taxon>
        <taxon>Pyroglyphidae</taxon>
        <taxon>Dermatophagoidinae</taxon>
        <taxon>Dermatophagoides</taxon>
    </lineage>
</organism>
<feature type="compositionally biased region" description="Polar residues" evidence="10">
    <location>
        <begin position="1237"/>
        <end position="1248"/>
    </location>
</feature>
<feature type="compositionally biased region" description="Low complexity" evidence="10">
    <location>
        <begin position="418"/>
        <end position="478"/>
    </location>
</feature>
<reference evidence="12" key="1">
    <citation type="submission" date="2013-05" db="EMBL/GenBank/DDBJ databases">
        <authorList>
            <person name="Yim A.K.Y."/>
            <person name="Chan T.F."/>
            <person name="Ji K.M."/>
            <person name="Liu X.Y."/>
            <person name="Zhou J.W."/>
            <person name="Li R.Q."/>
            <person name="Yang K.Y."/>
            <person name="Li J."/>
            <person name="Li M."/>
            <person name="Law P.T.W."/>
            <person name="Wu Y.L."/>
            <person name="Cai Z.L."/>
            <person name="Qin H."/>
            <person name="Bao Y."/>
            <person name="Leung R.K.K."/>
            <person name="Ng P.K.S."/>
            <person name="Zou J."/>
            <person name="Zhong X.J."/>
            <person name="Ran P.X."/>
            <person name="Zhong N.S."/>
            <person name="Liu Z.G."/>
            <person name="Tsui S.K.W."/>
        </authorList>
    </citation>
    <scope>NUCLEOTIDE SEQUENCE</scope>
    <source>
        <strain evidence="12">Derf</strain>
        <tissue evidence="12">Whole organism</tissue>
    </source>
</reference>
<keyword evidence="3 8" id="KW-0863">Zinc-finger</keyword>
<dbReference type="InterPro" id="IPR000679">
    <property type="entry name" value="Znf_GATA"/>
</dbReference>
<gene>
    <name evidence="12" type="primary">GATA4_1</name>
    <name evidence="12" type="ORF">DERF_001390</name>
</gene>
<dbReference type="GO" id="GO:0000122">
    <property type="term" value="P:negative regulation of transcription by RNA polymerase II"/>
    <property type="evidence" value="ECO:0007669"/>
    <property type="project" value="TreeGrafter"/>
</dbReference>
<evidence type="ECO:0000256" key="7">
    <source>
        <dbReference type="ARBA" id="ARBA00023242"/>
    </source>
</evidence>
<proteinExistence type="predicted"/>
<feature type="compositionally biased region" description="Basic and acidic residues" evidence="10">
    <location>
        <begin position="923"/>
        <end position="933"/>
    </location>
</feature>
<keyword evidence="4" id="KW-0862">Zinc</keyword>
<feature type="compositionally biased region" description="Low complexity" evidence="10">
    <location>
        <begin position="219"/>
        <end position="244"/>
    </location>
</feature>
<dbReference type="PRINTS" id="PR00619">
    <property type="entry name" value="GATAZNFINGER"/>
</dbReference>
<feature type="region of interest" description="Disordered" evidence="10">
    <location>
        <begin position="841"/>
        <end position="896"/>
    </location>
</feature>
<name>A0A922IC57_DERFA</name>
<feature type="compositionally biased region" description="Acidic residues" evidence="10">
    <location>
        <begin position="964"/>
        <end position="976"/>
    </location>
</feature>
<feature type="compositionally biased region" description="Polar residues" evidence="10">
    <location>
        <begin position="1387"/>
        <end position="1409"/>
    </location>
</feature>
<feature type="compositionally biased region" description="Polar residues" evidence="10">
    <location>
        <begin position="862"/>
        <end position="896"/>
    </location>
</feature>
<dbReference type="PROSITE" id="PS00344">
    <property type="entry name" value="GATA_ZN_FINGER_1"/>
    <property type="match status" value="2"/>
</dbReference>
<keyword evidence="5" id="KW-0805">Transcription regulation</keyword>
<dbReference type="GO" id="GO:0045944">
    <property type="term" value="P:positive regulation of transcription by RNA polymerase II"/>
    <property type="evidence" value="ECO:0007669"/>
    <property type="project" value="TreeGrafter"/>
</dbReference>
<comment type="subcellular location">
    <subcellularLocation>
        <location evidence="1">Nucleus</location>
    </subcellularLocation>
</comment>
<keyword evidence="6" id="KW-0804">Transcription</keyword>
<dbReference type="SMART" id="SM00401">
    <property type="entry name" value="ZnF_GATA"/>
    <property type="match status" value="3"/>
</dbReference>
<feature type="compositionally biased region" description="Low complexity" evidence="10">
    <location>
        <begin position="506"/>
        <end position="524"/>
    </location>
</feature>
<feature type="region of interest" description="Disordered" evidence="10">
    <location>
        <begin position="921"/>
        <end position="1009"/>
    </location>
</feature>
<dbReference type="GO" id="GO:0000981">
    <property type="term" value="F:DNA-binding transcription factor activity, RNA polymerase II-specific"/>
    <property type="evidence" value="ECO:0007669"/>
    <property type="project" value="TreeGrafter"/>
</dbReference>
<feature type="region of interest" description="Disordered" evidence="10">
    <location>
        <begin position="204"/>
        <end position="268"/>
    </location>
</feature>
<keyword evidence="7" id="KW-0539">Nucleus</keyword>
<feature type="domain" description="GATA-type" evidence="11">
    <location>
        <begin position="709"/>
        <end position="762"/>
    </location>
</feature>
<feature type="domain" description="GATA-type" evidence="11">
    <location>
        <begin position="1168"/>
        <end position="1221"/>
    </location>
</feature>
<keyword evidence="2" id="KW-0479">Metal-binding</keyword>
<evidence type="ECO:0000256" key="8">
    <source>
        <dbReference type="PROSITE-ProRule" id="PRU00094"/>
    </source>
</evidence>
<feature type="compositionally biased region" description="Polar residues" evidence="10">
    <location>
        <begin position="1291"/>
        <end position="1325"/>
    </location>
</feature>
<protein>
    <submittedName>
        <fullName evidence="12">Transcription factor GATA-4</fullName>
    </submittedName>
</protein>
<evidence type="ECO:0000256" key="10">
    <source>
        <dbReference type="SAM" id="MobiDB-lite"/>
    </source>
</evidence>
<feature type="compositionally biased region" description="Polar residues" evidence="10">
    <location>
        <begin position="1083"/>
        <end position="1095"/>
    </location>
</feature>
<dbReference type="Pfam" id="PF00320">
    <property type="entry name" value="GATA"/>
    <property type="match status" value="3"/>
</dbReference>
<sequence length="1409" mass="153933">MFFFRTAFLECDLSQTNNKNSNTVNNIAGESITETTESEQEIEQQQKLKQQQQQQQQQQDEIQLLYSASYDCLDNFPIGCGTHPELDYTSHYSFLDDVADQQDDEIDDLLTLINPECILTEEEENRIAEETRIKRKCIAEIVIGEQHCEKNKRNPTYEQQLKVITPSSIVVKDEYSKNSSSKPSPSVTTLKTVPITTTAVTATTTTSLSSTNSDIVQYNNNNHNHSNRSLLSISQSSSTSSTTSGNHHLHYHQPPQPQSNKNSLTQQLSSSLSSTSCTTFSNDSVSVAVSSNNTIEEKKEEEGSTLIQSQSIFTPSSSISSPTTSSSSLSVSSSCVVKIIDQPSPNAPLGISASNLNNKKFALVPVSTTTTTGTTKPSVISILPDLDNKLQSVSIVANNSHTQRSIINRLTPNSLIHQSQSSTTAVNSSSSQPSTFSSSTSTVDTKITSTTNISSPLTSSSSSSSSSTSTTTTTTSGTGIKTHPFVIKYRKPNGTMATTLALMLGSKSDSTSGTSPTSGNQNTSKQMNHTQNKSQGVDLTTMFNTAVLAGSLNHSILESESGDNGNTFIENAAADADRYVRETIEPSSLSSTAFTNQRVQQMAIPPYLSNVSIGKTGNAAGIEYPQVRDLSRPLSPNSASAFFAAAAAVSEIDAIKFERECVNCGTQSTSQWRTNGNGHYLCNACGLYKKYNGEDRPPASIQQPRKRTNQQPKQCSNCGTLTSSMWRRTANKQVACNACGLYYKLYGVNRPVEMRKDIVYPRNRYSKLTGNSKTGNKNSAITIGNVGGTSMLKSSSPFHQTVNGHHPNYSMLKHPNNFVGNLQQFNQTKLQTEMQQNPKVFMISGGNNNENENSNKNSHSSDQPISLINKQQQQPSAFHNHSPSIVDNHNKSVDSPTNVINSMVKQISNAQNLIKSSNNLADVKSDDSSDTIHHQNYGDNSQHDDDPSSSIEPPSQPQIKSEQNSDDDDDDVDEQELTISDEQSGEIASSHLDNNNGHSNDDNSDNNHQNLTALAPFQRLFELSAMNANNPVAAQTQTALMSAILQSGSFPLDPTSLQSMFCNPALAAMLQAFNLNGLLNQTNQSNGDTNVNIVGNKNGESDDCSSSNGHKSPTDHTQHECANCGALGSMTQLKRYGSLSHYLCGRCANQRKSSDSTNSSHSGRKQSKPRDVQCTNCGVTQSSEWRRNVRGEIVCNACGLYYKLHNRDRPIHMRRDFIAHRKRTPNHNFKNKKAENESSQQNQNISDMKTSDGKESNDLISANTIRIMTDGQSKMSSFLANSTIDNDDDQQLTPSNQNEMSDYYSETENTNDNDSQSSETNQCSSKRIRSDDDFDESMSANSPCASVASTSSIETENTTSSGHSTKKRKQSNPKKYVKENMTCLADQLQSADQINDNSQPDFISQTNEK</sequence>
<dbReference type="Proteomes" id="UP000790347">
    <property type="component" value="Unassembled WGS sequence"/>
</dbReference>
<dbReference type="Gene3D" id="3.30.50.10">
    <property type="entry name" value="Erythroid Transcription Factor GATA-1, subunit A"/>
    <property type="match status" value="3"/>
</dbReference>
<evidence type="ECO:0000256" key="5">
    <source>
        <dbReference type="ARBA" id="ARBA00023015"/>
    </source>
</evidence>
<evidence type="ECO:0000313" key="12">
    <source>
        <dbReference type="EMBL" id="KAH9527370.1"/>
    </source>
</evidence>
<dbReference type="GO" id="GO:0005634">
    <property type="term" value="C:nucleus"/>
    <property type="evidence" value="ECO:0007669"/>
    <property type="project" value="UniProtKB-SubCell"/>
</dbReference>
<evidence type="ECO:0000256" key="6">
    <source>
        <dbReference type="ARBA" id="ARBA00023163"/>
    </source>
</evidence>
<feature type="compositionally biased region" description="Low complexity" evidence="10">
    <location>
        <begin position="989"/>
        <end position="998"/>
    </location>
</feature>
<dbReference type="CDD" id="cd00202">
    <property type="entry name" value="ZnF_GATA"/>
    <property type="match status" value="3"/>
</dbReference>
<feature type="region of interest" description="Disordered" evidence="10">
    <location>
        <begin position="1150"/>
        <end position="1175"/>
    </location>
</feature>
<feature type="coiled-coil region" evidence="9">
    <location>
        <begin position="35"/>
        <end position="68"/>
    </location>
</feature>
<reference evidence="12" key="2">
    <citation type="journal article" date="2022" name="Res Sq">
        <title>Comparative Genomics Reveals Insights into the Divergent Evolution of Astigmatic Mites and Household Pest Adaptations.</title>
        <authorList>
            <person name="Xiong Q."/>
            <person name="Wan A.T.-Y."/>
            <person name="Liu X.-Y."/>
            <person name="Fung C.S.-H."/>
            <person name="Xiao X."/>
            <person name="Malainual N."/>
            <person name="Hou J."/>
            <person name="Wang L."/>
            <person name="Wang M."/>
            <person name="Yang K."/>
            <person name="Cui Y."/>
            <person name="Leung E."/>
            <person name="Nong W."/>
            <person name="Shin S.-K."/>
            <person name="Au S."/>
            <person name="Jeong K.Y."/>
            <person name="Chew F.T."/>
            <person name="Hui J."/>
            <person name="Leung T.F."/>
            <person name="Tungtrongchitr A."/>
            <person name="Zhong N."/>
            <person name="Liu Z."/>
            <person name="Tsui S."/>
        </authorList>
    </citation>
    <scope>NUCLEOTIDE SEQUENCE</scope>
    <source>
        <strain evidence="12">Derf</strain>
        <tissue evidence="12">Whole organism</tissue>
    </source>
</reference>
<dbReference type="InterPro" id="IPR013088">
    <property type="entry name" value="Znf_NHR/GATA"/>
</dbReference>
<feature type="compositionally biased region" description="Basic residues" evidence="10">
    <location>
        <begin position="1220"/>
        <end position="1231"/>
    </location>
</feature>
<feature type="compositionally biased region" description="Low complexity" evidence="10">
    <location>
        <begin position="307"/>
        <end position="328"/>
    </location>
</feature>
<feature type="compositionally biased region" description="Low complexity" evidence="10">
    <location>
        <begin position="1349"/>
        <end position="1361"/>
    </location>
</feature>
<keyword evidence="9" id="KW-0175">Coiled coil</keyword>
<feature type="region of interest" description="Disordered" evidence="10">
    <location>
        <begin position="1219"/>
        <end position="1256"/>
    </location>
</feature>
<dbReference type="SUPFAM" id="SSF57716">
    <property type="entry name" value="Glucocorticoid receptor-like (DNA-binding domain)"/>
    <property type="match status" value="3"/>
</dbReference>
<feature type="region of interest" description="Disordered" evidence="10">
    <location>
        <begin position="294"/>
        <end position="328"/>
    </location>
</feature>
<evidence type="ECO:0000256" key="4">
    <source>
        <dbReference type="ARBA" id="ARBA00022833"/>
    </source>
</evidence>
<feature type="compositionally biased region" description="Low complexity" evidence="10">
    <location>
        <begin position="258"/>
        <end position="268"/>
    </location>
</feature>
<evidence type="ECO:0000259" key="11">
    <source>
        <dbReference type="PROSITE" id="PS50114"/>
    </source>
</evidence>
<evidence type="ECO:0000256" key="9">
    <source>
        <dbReference type="SAM" id="Coils"/>
    </source>
</evidence>
<feature type="region of interest" description="Disordered" evidence="10">
    <location>
        <begin position="506"/>
        <end position="533"/>
    </location>
</feature>
<keyword evidence="13" id="KW-1185">Reference proteome</keyword>
<comment type="caution">
    <text evidence="12">The sequence shown here is derived from an EMBL/GenBank/DDBJ whole genome shotgun (WGS) entry which is preliminary data.</text>
</comment>
<dbReference type="PANTHER" id="PTHR10071">
    <property type="entry name" value="TRANSCRIPTION FACTOR GATA FAMILY MEMBER"/>
    <property type="match status" value="1"/>
</dbReference>
<feature type="region of interest" description="Disordered" evidence="10">
    <location>
        <begin position="418"/>
        <end position="480"/>
    </location>
</feature>
<feature type="domain" description="GATA-type" evidence="11">
    <location>
        <begin position="659"/>
        <end position="697"/>
    </location>
</feature>
<evidence type="ECO:0000313" key="13">
    <source>
        <dbReference type="Proteomes" id="UP000790347"/>
    </source>
</evidence>
<dbReference type="PROSITE" id="PS50114">
    <property type="entry name" value="GATA_ZN_FINGER_2"/>
    <property type="match status" value="3"/>
</dbReference>
<feature type="compositionally biased region" description="Low complexity" evidence="10">
    <location>
        <begin position="844"/>
        <end position="861"/>
    </location>
</feature>
<evidence type="ECO:0000256" key="1">
    <source>
        <dbReference type="ARBA" id="ARBA00004123"/>
    </source>
</evidence>
<feature type="region of interest" description="Disordered" evidence="10">
    <location>
        <begin position="696"/>
        <end position="715"/>
    </location>
</feature>
<evidence type="ECO:0000256" key="3">
    <source>
        <dbReference type="ARBA" id="ARBA00022771"/>
    </source>
</evidence>
<feature type="region of interest" description="Disordered" evidence="10">
    <location>
        <begin position="1083"/>
        <end position="1117"/>
    </location>
</feature>
<dbReference type="GO" id="GO:0008270">
    <property type="term" value="F:zinc ion binding"/>
    <property type="evidence" value="ECO:0007669"/>
    <property type="project" value="UniProtKB-KW"/>
</dbReference>
<dbReference type="GO" id="GO:0000978">
    <property type="term" value="F:RNA polymerase II cis-regulatory region sequence-specific DNA binding"/>
    <property type="evidence" value="ECO:0007669"/>
    <property type="project" value="TreeGrafter"/>
</dbReference>
<dbReference type="InterPro" id="IPR039355">
    <property type="entry name" value="Transcription_factor_GATA"/>
</dbReference>